<protein>
    <submittedName>
        <fullName evidence="2">Uncharacterized protein</fullName>
    </submittedName>
</protein>
<accession>A0A1C7M3W7</accession>
<dbReference type="EMBL" id="LUGG01000013">
    <property type="protein sequence ID" value="OBZ71039.1"/>
    <property type="molecule type" value="Genomic_DNA"/>
</dbReference>
<dbReference type="Proteomes" id="UP000092993">
    <property type="component" value="Unassembled WGS sequence"/>
</dbReference>
<sequence>MSGTATLAPRIPVIGCNNTDCTRLPVLTQIHTRSTGSSKIHVKSSTHISLIPSISYWDLAFRVGDTSACNAGCKSFVGISELALLHAGGSNPRHSQQERLHPSMGYLR</sequence>
<gene>
    <name evidence="2" type="ORF">A0H81_09485</name>
</gene>
<comment type="caution">
    <text evidence="2">The sequence shown here is derived from an EMBL/GenBank/DDBJ whole genome shotgun (WGS) entry which is preliminary data.</text>
</comment>
<evidence type="ECO:0000313" key="3">
    <source>
        <dbReference type="Proteomes" id="UP000092993"/>
    </source>
</evidence>
<reference evidence="2 3" key="1">
    <citation type="submission" date="2016-03" db="EMBL/GenBank/DDBJ databases">
        <title>Whole genome sequencing of Grifola frondosa 9006-11.</title>
        <authorList>
            <person name="Min B."/>
            <person name="Park H."/>
            <person name="Kim J.-G."/>
            <person name="Cho H."/>
            <person name="Oh Y.-L."/>
            <person name="Kong W.-S."/>
            <person name="Choi I.-G."/>
        </authorList>
    </citation>
    <scope>NUCLEOTIDE SEQUENCE [LARGE SCALE GENOMIC DNA]</scope>
    <source>
        <strain evidence="2 3">9006-11</strain>
    </source>
</reference>
<evidence type="ECO:0000313" key="2">
    <source>
        <dbReference type="EMBL" id="OBZ71039.1"/>
    </source>
</evidence>
<organism evidence="2 3">
    <name type="scientific">Grifola frondosa</name>
    <name type="common">Maitake</name>
    <name type="synonym">Polyporus frondosus</name>
    <dbReference type="NCBI Taxonomy" id="5627"/>
    <lineage>
        <taxon>Eukaryota</taxon>
        <taxon>Fungi</taxon>
        <taxon>Dikarya</taxon>
        <taxon>Basidiomycota</taxon>
        <taxon>Agaricomycotina</taxon>
        <taxon>Agaricomycetes</taxon>
        <taxon>Polyporales</taxon>
        <taxon>Grifolaceae</taxon>
        <taxon>Grifola</taxon>
    </lineage>
</organism>
<name>A0A1C7M3W7_GRIFR</name>
<feature type="region of interest" description="Disordered" evidence="1">
    <location>
        <begin position="88"/>
        <end position="108"/>
    </location>
</feature>
<proteinExistence type="predicted"/>
<evidence type="ECO:0000256" key="1">
    <source>
        <dbReference type="SAM" id="MobiDB-lite"/>
    </source>
</evidence>
<keyword evidence="3" id="KW-1185">Reference proteome</keyword>
<dbReference type="AlphaFoldDB" id="A0A1C7M3W7"/>